<evidence type="ECO:0000256" key="15">
    <source>
        <dbReference type="RuleBase" id="RU004016"/>
    </source>
</evidence>
<dbReference type="InterPro" id="IPR001967">
    <property type="entry name" value="Peptidase_S11_N"/>
</dbReference>
<evidence type="ECO:0000256" key="6">
    <source>
        <dbReference type="ARBA" id="ARBA00022670"/>
    </source>
</evidence>
<dbReference type="InterPro" id="IPR015956">
    <property type="entry name" value="Peniciliin-bd_prot_C_sf"/>
</dbReference>
<keyword evidence="9" id="KW-0133">Cell shape</keyword>
<evidence type="ECO:0000256" key="11">
    <source>
        <dbReference type="ARBA" id="ARBA00023316"/>
    </source>
</evidence>
<dbReference type="Gene3D" id="3.40.710.10">
    <property type="entry name" value="DD-peptidase/beta-lactamase superfamily"/>
    <property type="match status" value="1"/>
</dbReference>
<dbReference type="EC" id="3.4.16.4" evidence="4"/>
<dbReference type="InterPro" id="IPR037167">
    <property type="entry name" value="Peptidase_S11_C_sf"/>
</dbReference>
<dbReference type="PRINTS" id="PR00725">
    <property type="entry name" value="DADACBPTASE1"/>
</dbReference>
<proteinExistence type="inferred from homology"/>
<evidence type="ECO:0000256" key="7">
    <source>
        <dbReference type="ARBA" id="ARBA00022729"/>
    </source>
</evidence>
<dbReference type="PANTHER" id="PTHR21581:SF6">
    <property type="entry name" value="TRAFFICKING PROTEIN PARTICLE COMPLEX SUBUNIT 12"/>
    <property type="match status" value="1"/>
</dbReference>
<protein>
    <recommendedName>
        <fullName evidence="4">serine-type D-Ala-D-Ala carboxypeptidase</fullName>
        <ecNumber evidence="4">3.4.16.4</ecNumber>
    </recommendedName>
</protein>
<evidence type="ECO:0000256" key="3">
    <source>
        <dbReference type="ARBA" id="ARBA00007164"/>
    </source>
</evidence>
<feature type="signal peptide" evidence="16">
    <location>
        <begin position="1"/>
        <end position="26"/>
    </location>
</feature>
<dbReference type="InterPro" id="IPR012907">
    <property type="entry name" value="Peptidase_S11_C"/>
</dbReference>
<dbReference type="InterPro" id="IPR018044">
    <property type="entry name" value="Peptidase_S11"/>
</dbReference>
<keyword evidence="5 18" id="KW-0121">Carboxypeptidase</keyword>
<keyword evidence="10" id="KW-0573">Peptidoglycan synthesis</keyword>
<evidence type="ECO:0000256" key="4">
    <source>
        <dbReference type="ARBA" id="ARBA00012448"/>
    </source>
</evidence>
<reference evidence="18 19" key="1">
    <citation type="submission" date="2016-10" db="EMBL/GenBank/DDBJ databases">
        <authorList>
            <person name="de Groot N.N."/>
        </authorList>
    </citation>
    <scope>NUCLEOTIDE SEQUENCE [LARGE SCALE GENOMIC DNA]</scope>
    <source>
        <strain evidence="18 19">Z108</strain>
    </source>
</reference>
<feature type="active site" description="Proton acceptor" evidence="13">
    <location>
        <position position="67"/>
    </location>
</feature>
<dbReference type="Pfam" id="PF07943">
    <property type="entry name" value="PBP5_C"/>
    <property type="match status" value="1"/>
</dbReference>
<evidence type="ECO:0000256" key="14">
    <source>
        <dbReference type="PIRSR" id="PIRSR618044-2"/>
    </source>
</evidence>
<dbReference type="GO" id="GO:0009252">
    <property type="term" value="P:peptidoglycan biosynthetic process"/>
    <property type="evidence" value="ECO:0007669"/>
    <property type="project" value="UniProtKB-UniPathway"/>
</dbReference>
<comment type="catalytic activity">
    <reaction evidence="12">
        <text>Preferential cleavage: (Ac)2-L-Lys-D-Ala-|-D-Ala. Also transpeptidation of peptidyl-alanyl moieties that are N-acyl substituents of D-alanine.</text>
        <dbReference type="EC" id="3.4.16.4"/>
    </reaction>
</comment>
<dbReference type="SUPFAM" id="SSF56601">
    <property type="entry name" value="beta-lactamase/transpeptidase-like"/>
    <property type="match status" value="1"/>
</dbReference>
<dbReference type="AlphaFoldDB" id="A0A1I3C9S7"/>
<dbReference type="Gene3D" id="2.60.410.10">
    <property type="entry name" value="D-Ala-D-Ala carboxypeptidase, C-terminal domain"/>
    <property type="match status" value="1"/>
</dbReference>
<feature type="domain" description="Peptidase S11 D-Ala-D-Ala carboxypeptidase A C-terminal" evidence="17">
    <location>
        <begin position="274"/>
        <end position="367"/>
    </location>
</feature>
<dbReference type="Proteomes" id="UP000183639">
    <property type="component" value="Unassembled WGS sequence"/>
</dbReference>
<dbReference type="SUPFAM" id="SSF69189">
    <property type="entry name" value="Penicillin-binding protein associated domain"/>
    <property type="match status" value="1"/>
</dbReference>
<dbReference type="GO" id="GO:0009002">
    <property type="term" value="F:serine-type D-Ala-D-Ala carboxypeptidase activity"/>
    <property type="evidence" value="ECO:0007669"/>
    <property type="project" value="UniProtKB-EC"/>
</dbReference>
<evidence type="ECO:0000256" key="9">
    <source>
        <dbReference type="ARBA" id="ARBA00022960"/>
    </source>
</evidence>
<name>A0A1I3C9S7_SELRU</name>
<dbReference type="RefSeq" id="WP_143092086.1">
    <property type="nucleotide sequence ID" value="NZ_FOQK01000003.1"/>
</dbReference>
<dbReference type="PANTHER" id="PTHR21581">
    <property type="entry name" value="D-ALANYL-D-ALANINE CARBOXYPEPTIDASE"/>
    <property type="match status" value="1"/>
</dbReference>
<evidence type="ECO:0000256" key="2">
    <source>
        <dbReference type="ARBA" id="ARBA00004752"/>
    </source>
</evidence>
<keyword evidence="6" id="KW-0645">Protease</keyword>
<feature type="binding site" evidence="14">
    <location>
        <position position="227"/>
    </location>
    <ligand>
        <name>substrate</name>
    </ligand>
</feature>
<evidence type="ECO:0000256" key="16">
    <source>
        <dbReference type="SAM" id="SignalP"/>
    </source>
</evidence>
<dbReference type="GO" id="GO:0071555">
    <property type="term" value="P:cell wall organization"/>
    <property type="evidence" value="ECO:0007669"/>
    <property type="project" value="UniProtKB-KW"/>
</dbReference>
<dbReference type="GO" id="GO:0008360">
    <property type="term" value="P:regulation of cell shape"/>
    <property type="evidence" value="ECO:0007669"/>
    <property type="project" value="UniProtKB-KW"/>
</dbReference>
<sequence length="386" mass="42106">MRFFRKILAGILTVCLLSIQMPLAGAEDGELEPQIKARAAILIEASTGRVIWEKNADERHYPASMTKIMTGILGLENIGPHTEIFISPTASTTEDCPLGIKAGQRLTADELLTGMLMVSDNGAAVAVAEHIDGNVAAFATRMNQKAHELGMKDTNFVNPNGLTNGNHYSTPRDMAKLARYAMENPKFREIVGQKNGYIRWAFPANHSLPVENTNLLLGKYEGMTGIKTGWTQASGGCLAASAKRNGVELIAIIMQAPTLDDRFTDAKAILDYGFDHVKMVKGLSKDRVNRRVWVKGAKQATADVYLASDINYPLLNGEDASHYTVTYDLPKVIEAPHKDGDVIGKAIIKYDGEQIGTVDMTVGKVDKGFSVGSWLVKIFEPLLVRS</sequence>
<keyword evidence="7 16" id="KW-0732">Signal</keyword>
<evidence type="ECO:0000259" key="17">
    <source>
        <dbReference type="SMART" id="SM00936"/>
    </source>
</evidence>
<evidence type="ECO:0000256" key="1">
    <source>
        <dbReference type="ARBA" id="ARBA00003217"/>
    </source>
</evidence>
<dbReference type="InterPro" id="IPR012338">
    <property type="entry name" value="Beta-lactam/transpept-like"/>
</dbReference>
<evidence type="ECO:0000256" key="8">
    <source>
        <dbReference type="ARBA" id="ARBA00022801"/>
    </source>
</evidence>
<evidence type="ECO:0000256" key="5">
    <source>
        <dbReference type="ARBA" id="ARBA00022645"/>
    </source>
</evidence>
<comment type="pathway">
    <text evidence="2">Cell wall biogenesis; peptidoglycan biosynthesis.</text>
</comment>
<keyword evidence="8" id="KW-0378">Hydrolase</keyword>
<dbReference type="GO" id="GO:0006508">
    <property type="term" value="P:proteolysis"/>
    <property type="evidence" value="ECO:0007669"/>
    <property type="project" value="UniProtKB-KW"/>
</dbReference>
<dbReference type="OrthoDB" id="9791132at2"/>
<evidence type="ECO:0000313" key="19">
    <source>
        <dbReference type="Proteomes" id="UP000183639"/>
    </source>
</evidence>
<evidence type="ECO:0000256" key="12">
    <source>
        <dbReference type="ARBA" id="ARBA00034000"/>
    </source>
</evidence>
<dbReference type="EMBL" id="FOQK01000003">
    <property type="protein sequence ID" value="SFH71304.1"/>
    <property type="molecule type" value="Genomic_DNA"/>
</dbReference>
<dbReference type="UniPathway" id="UPA00219"/>
<evidence type="ECO:0000256" key="10">
    <source>
        <dbReference type="ARBA" id="ARBA00022984"/>
    </source>
</evidence>
<accession>A0A1I3C9S7</accession>
<comment type="function">
    <text evidence="1">Removes C-terminal D-alanyl residues from sugar-peptide cell wall precursors.</text>
</comment>
<keyword evidence="11" id="KW-0961">Cell wall biogenesis/degradation</keyword>
<feature type="chain" id="PRO_5010381481" description="serine-type D-Ala-D-Ala carboxypeptidase" evidence="16">
    <location>
        <begin position="27"/>
        <end position="386"/>
    </location>
</feature>
<dbReference type="SMART" id="SM00936">
    <property type="entry name" value="PBP5_C"/>
    <property type="match status" value="1"/>
</dbReference>
<evidence type="ECO:0000313" key="18">
    <source>
        <dbReference type="EMBL" id="SFH71304.1"/>
    </source>
</evidence>
<organism evidence="18 19">
    <name type="scientific">Selenomonas ruminantium</name>
    <dbReference type="NCBI Taxonomy" id="971"/>
    <lineage>
        <taxon>Bacteria</taxon>
        <taxon>Bacillati</taxon>
        <taxon>Bacillota</taxon>
        <taxon>Negativicutes</taxon>
        <taxon>Selenomonadales</taxon>
        <taxon>Selenomonadaceae</taxon>
        <taxon>Selenomonas</taxon>
    </lineage>
</organism>
<evidence type="ECO:0000256" key="13">
    <source>
        <dbReference type="PIRSR" id="PIRSR618044-1"/>
    </source>
</evidence>
<dbReference type="Pfam" id="PF00768">
    <property type="entry name" value="Peptidase_S11"/>
    <property type="match status" value="1"/>
</dbReference>
<gene>
    <name evidence="18" type="ORF">SAMN04487861_1034</name>
</gene>
<feature type="active site" description="Acyl-ester intermediate" evidence="13">
    <location>
        <position position="64"/>
    </location>
</feature>
<comment type="similarity">
    <text evidence="3 15">Belongs to the peptidase S11 family.</text>
</comment>
<feature type="active site" evidence="13">
    <location>
        <position position="119"/>
    </location>
</feature>